<dbReference type="GO" id="GO:0009063">
    <property type="term" value="P:amino acid catabolic process"/>
    <property type="evidence" value="ECO:0007669"/>
    <property type="project" value="TreeGrafter"/>
</dbReference>
<protein>
    <recommendedName>
        <fullName evidence="2">Amine oxidase domain-containing protein</fullName>
    </recommendedName>
</protein>
<organism evidence="3 4">
    <name type="scientific">Mytilus coruscus</name>
    <name type="common">Sea mussel</name>
    <dbReference type="NCBI Taxonomy" id="42192"/>
    <lineage>
        <taxon>Eukaryota</taxon>
        <taxon>Metazoa</taxon>
        <taxon>Spiralia</taxon>
        <taxon>Lophotrochozoa</taxon>
        <taxon>Mollusca</taxon>
        <taxon>Bivalvia</taxon>
        <taxon>Autobranchia</taxon>
        <taxon>Pteriomorphia</taxon>
        <taxon>Mytilida</taxon>
        <taxon>Mytiloidea</taxon>
        <taxon>Mytilidae</taxon>
        <taxon>Mytilinae</taxon>
        <taxon>Mytilus</taxon>
    </lineage>
</organism>
<reference evidence="3 4" key="1">
    <citation type="submission" date="2020-06" db="EMBL/GenBank/DDBJ databases">
        <authorList>
            <person name="Li R."/>
            <person name="Bekaert M."/>
        </authorList>
    </citation>
    <scope>NUCLEOTIDE SEQUENCE [LARGE SCALE GENOMIC DNA]</scope>
    <source>
        <strain evidence="4">wild</strain>
    </source>
</reference>
<dbReference type="SUPFAM" id="SSF54373">
    <property type="entry name" value="FAD-linked reductases, C-terminal domain"/>
    <property type="match status" value="1"/>
</dbReference>
<name>A0A6J8BY97_MYTCO</name>
<evidence type="ECO:0000313" key="4">
    <source>
        <dbReference type="Proteomes" id="UP000507470"/>
    </source>
</evidence>
<dbReference type="EMBL" id="CACVKT020004142">
    <property type="protein sequence ID" value="CAC5388221.1"/>
    <property type="molecule type" value="Genomic_DNA"/>
</dbReference>
<dbReference type="GO" id="GO:0001716">
    <property type="term" value="F:L-amino-acid oxidase activity"/>
    <property type="evidence" value="ECO:0007669"/>
    <property type="project" value="TreeGrafter"/>
</dbReference>
<dbReference type="SUPFAM" id="SSF51905">
    <property type="entry name" value="FAD/NAD(P)-binding domain"/>
    <property type="match status" value="1"/>
</dbReference>
<dbReference type="InterPro" id="IPR002937">
    <property type="entry name" value="Amino_oxidase"/>
</dbReference>
<keyword evidence="1" id="KW-0175">Coiled coil</keyword>
<dbReference type="InterPro" id="IPR036188">
    <property type="entry name" value="FAD/NAD-bd_sf"/>
</dbReference>
<gene>
    <name evidence="3" type="ORF">MCOR_23500</name>
</gene>
<dbReference type="Proteomes" id="UP000507470">
    <property type="component" value="Unassembled WGS sequence"/>
</dbReference>
<dbReference type="OrthoDB" id="5046242at2759"/>
<dbReference type="PANTHER" id="PTHR10742:SF342">
    <property type="entry name" value="AMINE OXIDASE"/>
    <property type="match status" value="1"/>
</dbReference>
<feature type="domain" description="Amine oxidase" evidence="2">
    <location>
        <begin position="179"/>
        <end position="630"/>
    </location>
</feature>
<sequence length="643" mass="74177">MYRAYVNVQNEMEMKRQRSVKTKLDDAISLDRSINYESHEEDEELVNLKESLKFTDESLRKQRIENEKRKLQEELQRKQKELEKEKDRHFLNTSHPTFCCPYIEALPLKHMQNPFSAEGKDLPPPQPEPVQQDDCCEEFYMNIIKGSLRSTFEKYGPSICTGSGKTTGAKSVVIVGAGISGLSAAFELEKEGYYTQIVELQHRVGGRTKTLRAGFSDGLHAEGGAMRIPKNHYCTHGYIKKFGIDLRYFQNYNSDTWLYLDGIGKIRTKDWETNNKFYSDKFYPGWDANIPDYERDKVDGILHLYNLTFNPVKADLLALIDSNGPQTGWQKWVEKWSKLSVNAYLRSKIGAEPTCIYRPWPEIAIRGYQIASYSPAFDTSLVEFLRDDLGQWWTHLLKTPVDGMETIAKHFIKPYTFERKTIDLSRNISFGVRINKIRKIYRNKVEVVGKNVVTGEDKLFYADAVIVTVPLNILRQIDIDLGEDYRRAIGYIHYQPSTKIALQCRTRFWEKEVGQGGFTKTNLPIGQLHYPSKNDPRLPNERGILVSYTWEQDALIFGSQTKSEAIESAVREVSKIHPEMSKQFEVGMVQAWFNDDAAQGAYACLLPFQYNEGMKTLMTPDHPIYLAGSRRLYHTPTDGYKER</sequence>
<evidence type="ECO:0000259" key="2">
    <source>
        <dbReference type="Pfam" id="PF01593"/>
    </source>
</evidence>
<dbReference type="PANTHER" id="PTHR10742">
    <property type="entry name" value="FLAVIN MONOAMINE OXIDASE"/>
    <property type="match status" value="1"/>
</dbReference>
<keyword evidence="4" id="KW-1185">Reference proteome</keyword>
<feature type="coiled-coil region" evidence="1">
    <location>
        <begin position="54"/>
        <end position="92"/>
    </location>
</feature>
<dbReference type="Gene3D" id="1.20.1440.240">
    <property type="match status" value="1"/>
</dbReference>
<dbReference type="Pfam" id="PF01593">
    <property type="entry name" value="Amino_oxidase"/>
    <property type="match status" value="1"/>
</dbReference>
<accession>A0A6J8BY97</accession>
<proteinExistence type="predicted"/>
<dbReference type="AlphaFoldDB" id="A0A6J8BY97"/>
<evidence type="ECO:0000256" key="1">
    <source>
        <dbReference type="SAM" id="Coils"/>
    </source>
</evidence>
<evidence type="ECO:0000313" key="3">
    <source>
        <dbReference type="EMBL" id="CAC5388221.1"/>
    </source>
</evidence>
<dbReference type="InterPro" id="IPR050281">
    <property type="entry name" value="Flavin_monoamine_oxidase"/>
</dbReference>
<dbReference type="Gene3D" id="3.50.50.60">
    <property type="entry name" value="FAD/NAD(P)-binding domain"/>
    <property type="match status" value="1"/>
</dbReference>
<dbReference type="Gene3D" id="3.90.660.10">
    <property type="match status" value="1"/>
</dbReference>